<dbReference type="SUPFAM" id="SSF53335">
    <property type="entry name" value="S-adenosyl-L-methionine-dependent methyltransferases"/>
    <property type="match status" value="1"/>
</dbReference>
<evidence type="ECO:0000313" key="2">
    <source>
        <dbReference type="EMBL" id="MCF6139391.1"/>
    </source>
</evidence>
<evidence type="ECO:0000259" key="1">
    <source>
        <dbReference type="Pfam" id="PF08241"/>
    </source>
</evidence>
<organism evidence="2 3">
    <name type="scientific">Pseudalkalibacillus berkeleyi</name>
    <dbReference type="NCBI Taxonomy" id="1069813"/>
    <lineage>
        <taxon>Bacteria</taxon>
        <taxon>Bacillati</taxon>
        <taxon>Bacillota</taxon>
        <taxon>Bacilli</taxon>
        <taxon>Bacillales</taxon>
        <taxon>Fictibacillaceae</taxon>
        <taxon>Pseudalkalibacillus</taxon>
    </lineage>
</organism>
<dbReference type="InterPro" id="IPR029063">
    <property type="entry name" value="SAM-dependent_MTases_sf"/>
</dbReference>
<dbReference type="GO" id="GO:0008168">
    <property type="term" value="F:methyltransferase activity"/>
    <property type="evidence" value="ECO:0007669"/>
    <property type="project" value="UniProtKB-KW"/>
</dbReference>
<dbReference type="InterPro" id="IPR013216">
    <property type="entry name" value="Methyltransf_11"/>
</dbReference>
<dbReference type="PANTHER" id="PTHR43591">
    <property type="entry name" value="METHYLTRANSFERASE"/>
    <property type="match status" value="1"/>
</dbReference>
<proteinExistence type="predicted"/>
<protein>
    <submittedName>
        <fullName evidence="2">Methyltransferase domain-containing protein</fullName>
    </submittedName>
</protein>
<dbReference type="Gene3D" id="3.40.50.150">
    <property type="entry name" value="Vaccinia Virus protein VP39"/>
    <property type="match status" value="1"/>
</dbReference>
<dbReference type="CDD" id="cd02440">
    <property type="entry name" value="AdoMet_MTases"/>
    <property type="match status" value="1"/>
</dbReference>
<dbReference type="RefSeq" id="WP_236338177.1">
    <property type="nucleotide sequence ID" value="NZ_JAKIJS010000003.1"/>
</dbReference>
<evidence type="ECO:0000313" key="3">
    <source>
        <dbReference type="Proteomes" id="UP001649381"/>
    </source>
</evidence>
<keyword evidence="3" id="KW-1185">Reference proteome</keyword>
<name>A0ABS9H5M2_9BACL</name>
<comment type="caution">
    <text evidence="2">The sequence shown here is derived from an EMBL/GenBank/DDBJ whole genome shotgun (WGS) entry which is preliminary data.</text>
</comment>
<sequence>MSDKRFNPELAEKLFSDERKKLLPPDEIISSIEINKGDVIADLGAGNGYFTVPFAKASQKVFALDIEPKMLDLLKEYADQENTSNIEYVVSGVEEINIDSDKVDLAFIAFVIHEVEHIEKALSEVKRILKPDGKLVVLEWKPLENPKMGPPSHERISSEKLSDILNRNGFRSSIILENEKTYGLSASLT</sequence>
<keyword evidence="2" id="KW-0808">Transferase</keyword>
<dbReference type="PANTHER" id="PTHR43591:SF24">
    <property type="entry name" value="2-METHOXY-6-POLYPRENYL-1,4-BENZOQUINOL METHYLASE, MITOCHONDRIAL"/>
    <property type="match status" value="1"/>
</dbReference>
<feature type="domain" description="Methyltransferase type 11" evidence="1">
    <location>
        <begin position="42"/>
        <end position="137"/>
    </location>
</feature>
<keyword evidence="2" id="KW-0489">Methyltransferase</keyword>
<reference evidence="2 3" key="1">
    <citation type="submission" date="2022-01" db="EMBL/GenBank/DDBJ databases">
        <title>Alkalihalobacillus sp. EGI L200015, a novel bacterium isolated from a salt lake sediment.</title>
        <authorList>
            <person name="Gao L."/>
            <person name="Fang B.-Z."/>
            <person name="Li W.-J."/>
        </authorList>
    </citation>
    <scope>NUCLEOTIDE SEQUENCE [LARGE SCALE GENOMIC DNA]</scope>
    <source>
        <strain evidence="2 3">KCTC 12718</strain>
    </source>
</reference>
<gene>
    <name evidence="2" type="ORF">L2716_16820</name>
</gene>
<dbReference type="Proteomes" id="UP001649381">
    <property type="component" value="Unassembled WGS sequence"/>
</dbReference>
<accession>A0ABS9H5M2</accession>
<dbReference type="GO" id="GO:0032259">
    <property type="term" value="P:methylation"/>
    <property type="evidence" value="ECO:0007669"/>
    <property type="project" value="UniProtKB-KW"/>
</dbReference>
<dbReference type="Pfam" id="PF08241">
    <property type="entry name" value="Methyltransf_11"/>
    <property type="match status" value="1"/>
</dbReference>
<dbReference type="EMBL" id="JAKIJS010000003">
    <property type="protein sequence ID" value="MCF6139391.1"/>
    <property type="molecule type" value="Genomic_DNA"/>
</dbReference>